<sequence length="646" mass="68646">MEGIVRIDCAGLSLEVVVAEAMRSVGEAGGAKQLVLDRVGAAGPLVASAEEPARVRLWARHHAREQLGVPVVVGEAASAAPARPIRLADLSGQQTCWLRAAAASETFRAPVAVWRAFVEALGGVPVAAAALEEFAEQHHLLVLGSDGVGFIGVGEHRAVREHLPITADQQRAVHRAVLGLREEPAAAGYVHAARPVHAALAGELGEWLSDPDFLVESGWYGLGLGLALAYPEGVPLGGIAGDLQCLLQEGLAAPASHEEWLAWVHHALVSRGQDEAADRVAARASLPWRTVWSRWQWPSGLAPLADPIPLADEVHLVEREEGGVAFAIRREDEDDWDVEHEWLWDVGTGEFLGGPGEDLLEEVEEDDGTGRAVRRVNGAWSSFDASERAELARRLPWVPGAVDEAVQCAPSGTPGGTLWVFSGRCGLFGALVDEERMARLPSVPHSNPGYGVAGRAAWPEPALPLTGAVSREALEQDWAFGPGACHPLAEERIPAAVRDDGTRRFMAEVGWLLTDGLAGLRTTDIASQALPPADGDPELLEGLGTFQGAPILLNGRTGEVHHGFRTGEGDTFPLMAGSLDRFLRIVLLHHAALTAPVVLGYHDGGDLEEAVAGWVATVDAAAAASGFWEHRFFVPSLYDVRTSGGE</sequence>
<proteinExistence type="predicted"/>
<evidence type="ECO:0000313" key="2">
    <source>
        <dbReference type="Proteomes" id="UP001499987"/>
    </source>
</evidence>
<accession>A0ABP4ETT9</accession>
<dbReference type="Pfam" id="PF14435">
    <property type="entry name" value="SUKH-4"/>
    <property type="match status" value="1"/>
</dbReference>
<organism evidence="1 2">
    <name type="scientific">Kitasatospora arboriphila</name>
    <dbReference type="NCBI Taxonomy" id="258052"/>
    <lineage>
        <taxon>Bacteria</taxon>
        <taxon>Bacillati</taxon>
        <taxon>Actinomycetota</taxon>
        <taxon>Actinomycetes</taxon>
        <taxon>Kitasatosporales</taxon>
        <taxon>Streptomycetaceae</taxon>
        <taxon>Kitasatospora</taxon>
    </lineage>
</organism>
<dbReference type="InterPro" id="IPR025851">
    <property type="entry name" value="SUKH-4"/>
</dbReference>
<gene>
    <name evidence="1" type="ORF">GCM10009663_70070</name>
</gene>
<dbReference type="EMBL" id="BAAALD010000118">
    <property type="protein sequence ID" value="GAA1120334.1"/>
    <property type="molecule type" value="Genomic_DNA"/>
</dbReference>
<evidence type="ECO:0000313" key="1">
    <source>
        <dbReference type="EMBL" id="GAA1120334.1"/>
    </source>
</evidence>
<dbReference type="Proteomes" id="UP001499987">
    <property type="component" value="Unassembled WGS sequence"/>
</dbReference>
<evidence type="ECO:0008006" key="3">
    <source>
        <dbReference type="Google" id="ProtNLM"/>
    </source>
</evidence>
<name>A0ABP4ETT9_9ACTN</name>
<reference evidence="2" key="1">
    <citation type="journal article" date="2019" name="Int. J. Syst. Evol. Microbiol.">
        <title>The Global Catalogue of Microorganisms (GCM) 10K type strain sequencing project: providing services to taxonomists for standard genome sequencing and annotation.</title>
        <authorList>
            <consortium name="The Broad Institute Genomics Platform"/>
            <consortium name="The Broad Institute Genome Sequencing Center for Infectious Disease"/>
            <person name="Wu L."/>
            <person name="Ma J."/>
        </authorList>
    </citation>
    <scope>NUCLEOTIDE SEQUENCE [LARGE SCALE GENOMIC DNA]</scope>
    <source>
        <strain evidence="2">JCM 13002</strain>
    </source>
</reference>
<keyword evidence="2" id="KW-1185">Reference proteome</keyword>
<protein>
    <recommendedName>
        <fullName evidence="3">SUKH-4 immunity protein of toxin-antitoxin system</fullName>
    </recommendedName>
</protein>
<comment type="caution">
    <text evidence="1">The sequence shown here is derived from an EMBL/GenBank/DDBJ whole genome shotgun (WGS) entry which is preliminary data.</text>
</comment>
<dbReference type="RefSeq" id="WP_344627778.1">
    <property type="nucleotide sequence ID" value="NZ_BAAALD010000118.1"/>
</dbReference>